<evidence type="ECO:0000313" key="2">
    <source>
        <dbReference type="Proteomes" id="UP000559010"/>
    </source>
</evidence>
<dbReference type="EMBL" id="JABBNU010000006">
    <property type="protein sequence ID" value="NMM49054.1"/>
    <property type="molecule type" value="Genomic_DNA"/>
</dbReference>
<dbReference type="Pfam" id="PF20027">
    <property type="entry name" value="DUF6435"/>
    <property type="match status" value="1"/>
</dbReference>
<dbReference type="NCBIfam" id="NF033487">
    <property type="entry name" value="Lacal_2735_fam"/>
    <property type="match status" value="1"/>
</dbReference>
<proteinExistence type="predicted"/>
<dbReference type="InterPro" id="IPR045493">
    <property type="entry name" value="DUF6435"/>
</dbReference>
<organism evidence="1 2">
    <name type="scientific">Marinigracilibium pacificum</name>
    <dbReference type="NCBI Taxonomy" id="2729599"/>
    <lineage>
        <taxon>Bacteria</taxon>
        <taxon>Pseudomonadati</taxon>
        <taxon>Bacteroidota</taxon>
        <taxon>Cytophagia</taxon>
        <taxon>Cytophagales</taxon>
        <taxon>Flammeovirgaceae</taxon>
        <taxon>Marinigracilibium</taxon>
    </lineage>
</organism>
<dbReference type="RefSeq" id="WP_169681604.1">
    <property type="nucleotide sequence ID" value="NZ_JABBNU010000006.1"/>
</dbReference>
<protein>
    <submittedName>
        <fullName evidence="1">Lacal_2735 family protein</fullName>
    </submittedName>
</protein>
<sequence>MFGLFKSDPVKKLQKERKKLLEKAYKLSHTDRSASDQMMAKVDEIDKKIEELKG</sequence>
<name>A0A848J3I6_9BACT</name>
<evidence type="ECO:0000313" key="1">
    <source>
        <dbReference type="EMBL" id="NMM49054.1"/>
    </source>
</evidence>
<keyword evidence="2" id="KW-1185">Reference proteome</keyword>
<reference evidence="1 2" key="1">
    <citation type="submission" date="2020-04" db="EMBL/GenBank/DDBJ databases">
        <title>Flammeovirgaceae bacterium KN852 isolated from deep sea.</title>
        <authorList>
            <person name="Zhang D.-C."/>
        </authorList>
    </citation>
    <scope>NUCLEOTIDE SEQUENCE [LARGE SCALE GENOMIC DNA]</scope>
    <source>
        <strain evidence="1 2">KN852</strain>
    </source>
</reference>
<comment type="caution">
    <text evidence="1">The sequence shown here is derived from an EMBL/GenBank/DDBJ whole genome shotgun (WGS) entry which is preliminary data.</text>
</comment>
<accession>A0A848J3I6</accession>
<dbReference type="Proteomes" id="UP000559010">
    <property type="component" value="Unassembled WGS sequence"/>
</dbReference>
<gene>
    <name evidence="1" type="ORF">HH304_11645</name>
</gene>
<dbReference type="AlphaFoldDB" id="A0A848J3I6"/>